<accession>A0A8J8Q128</accession>
<dbReference type="Gene3D" id="3.10.310.10">
    <property type="entry name" value="Diaminopimelate Epimerase, Chain A, domain 1"/>
    <property type="match status" value="2"/>
</dbReference>
<keyword evidence="3" id="KW-1185">Reference proteome</keyword>
<dbReference type="SUPFAM" id="SSF54506">
    <property type="entry name" value="Diaminopimelate epimerase-like"/>
    <property type="match status" value="1"/>
</dbReference>
<protein>
    <submittedName>
        <fullName evidence="2">Proline racemase</fullName>
    </submittedName>
</protein>
<evidence type="ECO:0000256" key="1">
    <source>
        <dbReference type="ARBA" id="ARBA00007529"/>
    </source>
</evidence>
<dbReference type="Proteomes" id="UP000766904">
    <property type="component" value="Unassembled WGS sequence"/>
</dbReference>
<dbReference type="AlphaFoldDB" id="A0A8J8Q128"/>
<gene>
    <name evidence="2" type="ORF">CV102_16045</name>
</gene>
<evidence type="ECO:0000313" key="2">
    <source>
        <dbReference type="EMBL" id="TYL37486.1"/>
    </source>
</evidence>
<dbReference type="GO" id="GO:0047580">
    <property type="term" value="F:4-hydroxyproline epimerase activity"/>
    <property type="evidence" value="ECO:0007669"/>
    <property type="project" value="TreeGrafter"/>
</dbReference>
<dbReference type="SFLD" id="SFLDS00028">
    <property type="entry name" value="Proline_Racemase"/>
    <property type="match status" value="1"/>
</dbReference>
<dbReference type="InterPro" id="IPR008794">
    <property type="entry name" value="Pro_racemase_fam"/>
</dbReference>
<evidence type="ECO:0000313" key="3">
    <source>
        <dbReference type="Proteomes" id="UP000766904"/>
    </source>
</evidence>
<dbReference type="OrthoDB" id="166758at2157"/>
<dbReference type="PANTHER" id="PTHR33442">
    <property type="entry name" value="TRANS-3-HYDROXY-L-PROLINE DEHYDRATASE"/>
    <property type="match status" value="1"/>
</dbReference>
<dbReference type="EMBL" id="PHNJ01000009">
    <property type="protein sequence ID" value="TYL37486.1"/>
    <property type="molecule type" value="Genomic_DNA"/>
</dbReference>
<organism evidence="2 3">
    <name type="scientific">Natronococcus pandeyae</name>
    <dbReference type="NCBI Taxonomy" id="2055836"/>
    <lineage>
        <taxon>Archaea</taxon>
        <taxon>Methanobacteriati</taxon>
        <taxon>Methanobacteriota</taxon>
        <taxon>Stenosarchaea group</taxon>
        <taxon>Halobacteria</taxon>
        <taxon>Halobacteriales</taxon>
        <taxon>Natrialbaceae</taxon>
        <taxon>Natronococcus</taxon>
    </lineage>
</organism>
<dbReference type="FunFam" id="3.10.310.10:FF:000003">
    <property type="entry name" value="Proline racemase"/>
    <property type="match status" value="1"/>
</dbReference>
<proteinExistence type="inferred from homology"/>
<dbReference type="PANTHER" id="PTHR33442:SF5">
    <property type="entry name" value="BIFUNCTIONAL TRANS-3-HYDROXY-L-PROLINE DEHYDRATASE_2-EPIMERASE"/>
    <property type="match status" value="1"/>
</dbReference>
<name>A0A8J8Q128_9EURY</name>
<reference evidence="2" key="1">
    <citation type="submission" date="2017-11" db="EMBL/GenBank/DDBJ databases">
        <authorList>
            <person name="Kajale S.C."/>
            <person name="Sharma A."/>
        </authorList>
    </citation>
    <scope>NUCLEOTIDE SEQUENCE</scope>
    <source>
        <strain evidence="2">LS1_42</strain>
    </source>
</reference>
<dbReference type="RefSeq" id="WP_148859012.1">
    <property type="nucleotide sequence ID" value="NZ_PHNJ01000009.1"/>
</dbReference>
<comment type="caution">
    <text evidence="2">The sequence shown here is derived from an EMBL/GenBank/DDBJ whole genome shotgun (WGS) entry which is preliminary data.</text>
</comment>
<dbReference type="PIRSF" id="PIRSF029792">
    <property type="entry name" value="Pro_racemase"/>
    <property type="match status" value="1"/>
</dbReference>
<sequence>MQTNTLIETLDTHTAGEPTRIVTSGVDRSQIRGGSVADQRDRFAESHDWLRELLMCEPRGHDDMFGAVPAEPRADEADLGLFFMDSRGYLDMCGHGTIGAVTALIETGQLAHRETVIVETPAGLVRTHPTMVDGRVERVAIENVDSFVYDAVTVSVEYDGAVHSIPVDVVFAGNAFALVDADEIGVAVEPKRADEFVELGLAIRSAVNDALEITHPFTGERDEVSIVECYERGEDADRNVVVFGDGQVDRSPCGTGTCAKMTLLHHDGELAVEEPYRYESIIGTRFSGRLLEATSRKGITVTTPEVTGSAHITGQHTFLRDERDDLASFSLSTATGGD</sequence>
<dbReference type="Pfam" id="PF05544">
    <property type="entry name" value="Pro_racemase"/>
    <property type="match status" value="1"/>
</dbReference>
<comment type="similarity">
    <text evidence="1">Belongs to the proline racemase family.</text>
</comment>